<name>A0ABP7SH18_9PSEU</name>
<accession>A0ABP7SH18</accession>
<sequence length="50" mass="5313">MIVTALLLVPITVLTLAVVFTRSPARRAAALEALRILTGSEKERPGSPRG</sequence>
<protein>
    <submittedName>
        <fullName evidence="1">Uncharacterized protein</fullName>
    </submittedName>
</protein>
<comment type="caution">
    <text evidence="1">The sequence shown here is derived from an EMBL/GenBank/DDBJ whole genome shotgun (WGS) entry which is preliminary data.</text>
</comment>
<proteinExistence type="predicted"/>
<evidence type="ECO:0000313" key="2">
    <source>
        <dbReference type="Proteomes" id="UP001501747"/>
    </source>
</evidence>
<evidence type="ECO:0000313" key="1">
    <source>
        <dbReference type="EMBL" id="GAA4011600.1"/>
    </source>
</evidence>
<dbReference type="Proteomes" id="UP001501747">
    <property type="component" value="Unassembled WGS sequence"/>
</dbReference>
<dbReference type="RefSeq" id="WP_344876484.1">
    <property type="nucleotide sequence ID" value="NZ_BAABAL010000013.1"/>
</dbReference>
<gene>
    <name evidence="1" type="ORF">GCM10022247_37550</name>
</gene>
<organism evidence="1 2">
    <name type="scientific">Allokutzneria multivorans</name>
    <dbReference type="NCBI Taxonomy" id="1142134"/>
    <lineage>
        <taxon>Bacteria</taxon>
        <taxon>Bacillati</taxon>
        <taxon>Actinomycetota</taxon>
        <taxon>Actinomycetes</taxon>
        <taxon>Pseudonocardiales</taxon>
        <taxon>Pseudonocardiaceae</taxon>
        <taxon>Allokutzneria</taxon>
    </lineage>
</organism>
<dbReference type="EMBL" id="BAABAL010000013">
    <property type="protein sequence ID" value="GAA4011600.1"/>
    <property type="molecule type" value="Genomic_DNA"/>
</dbReference>
<keyword evidence="2" id="KW-1185">Reference proteome</keyword>
<reference evidence="2" key="1">
    <citation type="journal article" date="2019" name="Int. J. Syst. Evol. Microbiol.">
        <title>The Global Catalogue of Microorganisms (GCM) 10K type strain sequencing project: providing services to taxonomists for standard genome sequencing and annotation.</title>
        <authorList>
            <consortium name="The Broad Institute Genomics Platform"/>
            <consortium name="The Broad Institute Genome Sequencing Center for Infectious Disease"/>
            <person name="Wu L."/>
            <person name="Ma J."/>
        </authorList>
    </citation>
    <scope>NUCLEOTIDE SEQUENCE [LARGE SCALE GENOMIC DNA]</scope>
    <source>
        <strain evidence="2">JCM 17342</strain>
    </source>
</reference>